<dbReference type="Pfam" id="PF16015">
    <property type="entry name" value="Promethin"/>
    <property type="match status" value="1"/>
</dbReference>
<dbReference type="OrthoDB" id="4223899at2759"/>
<evidence type="ECO:0000256" key="1">
    <source>
        <dbReference type="SAM" id="MobiDB-lite"/>
    </source>
</evidence>
<keyword evidence="2" id="KW-0472">Membrane</keyword>
<evidence type="ECO:0000313" key="3">
    <source>
        <dbReference type="EMBL" id="KAA8643848.1"/>
    </source>
</evidence>
<keyword evidence="2" id="KW-0812">Transmembrane</keyword>
<evidence type="ECO:0000313" key="4">
    <source>
        <dbReference type="Proteomes" id="UP000324241"/>
    </source>
</evidence>
<feature type="transmembrane region" description="Helical" evidence="2">
    <location>
        <begin position="156"/>
        <end position="188"/>
    </location>
</feature>
<feature type="transmembrane region" description="Helical" evidence="2">
    <location>
        <begin position="125"/>
        <end position="150"/>
    </location>
</feature>
<evidence type="ECO:0000256" key="2">
    <source>
        <dbReference type="SAM" id="Phobius"/>
    </source>
</evidence>
<accession>A0A5M9MAD1</accession>
<name>A0A5M9MAD1_9EURO</name>
<dbReference type="Proteomes" id="UP000324241">
    <property type="component" value="Unassembled WGS sequence"/>
</dbReference>
<gene>
    <name evidence="3" type="ORF">ATNIH1004_010623</name>
</gene>
<keyword evidence="2" id="KW-1133">Transmembrane helix</keyword>
<dbReference type="AlphaFoldDB" id="A0A5M9MAD1"/>
<organism evidence="3 4">
    <name type="scientific">Aspergillus tanneri</name>
    <dbReference type="NCBI Taxonomy" id="1220188"/>
    <lineage>
        <taxon>Eukaryota</taxon>
        <taxon>Fungi</taxon>
        <taxon>Dikarya</taxon>
        <taxon>Ascomycota</taxon>
        <taxon>Pezizomycotina</taxon>
        <taxon>Eurotiomycetes</taxon>
        <taxon>Eurotiomycetidae</taxon>
        <taxon>Eurotiales</taxon>
        <taxon>Aspergillaceae</taxon>
        <taxon>Aspergillus</taxon>
        <taxon>Aspergillus subgen. Circumdati</taxon>
    </lineage>
</organism>
<feature type="region of interest" description="Disordered" evidence="1">
    <location>
        <begin position="34"/>
        <end position="68"/>
    </location>
</feature>
<proteinExistence type="predicted"/>
<reference evidence="3 4" key="1">
    <citation type="submission" date="2019-08" db="EMBL/GenBank/DDBJ databases">
        <title>The genome sequence of a newly discovered highly antifungal drug resistant Aspergillus species, Aspergillus tanneri NIH 1004.</title>
        <authorList>
            <person name="Mounaud S."/>
            <person name="Singh I."/>
            <person name="Joardar V."/>
            <person name="Pakala S."/>
            <person name="Pakala S."/>
            <person name="Venepally P."/>
            <person name="Chung J.K."/>
            <person name="Losada L."/>
            <person name="Nierman W.C."/>
        </authorList>
    </citation>
    <scope>NUCLEOTIDE SEQUENCE [LARGE SCALE GENOMIC DNA]</scope>
    <source>
        <strain evidence="3 4">NIH1004</strain>
    </source>
</reference>
<dbReference type="EMBL" id="QUQM01000005">
    <property type="protein sequence ID" value="KAA8643848.1"/>
    <property type="molecule type" value="Genomic_DNA"/>
</dbReference>
<comment type="caution">
    <text evidence="3">The sequence shown here is derived from an EMBL/GenBank/DDBJ whole genome shotgun (WGS) entry which is preliminary data.</text>
</comment>
<protein>
    <submittedName>
        <fullName evidence="3">Uncharacterized protein</fullName>
    </submittedName>
</protein>
<sequence>MITTPTYACRFRLDLHFSNYSICISSTLETINMTTGNEPGNEPGKLETVPGQFKPGPNNENEKDTKPHTNEVPADFIAKWLEETVPIILHRLETDIIKFLSPVYPDLAQTGLYNAAAAQPASSSFLICQLICCGVPFLVQFLGMFAVSFVTGCLQMVLWLLVLVPTLFVAGLTGCFIWGFGWFIYWLIRWIDGEASLDNIKVFARRERRGYKPERAKTGEVKQ</sequence>
<dbReference type="GeneID" id="54333324"/>
<dbReference type="RefSeq" id="XP_033423209.1">
    <property type="nucleotide sequence ID" value="XM_033575191.1"/>
</dbReference>